<proteinExistence type="predicted"/>
<evidence type="ECO:0000313" key="1">
    <source>
        <dbReference type="EMBL" id="KAE9024675.1"/>
    </source>
</evidence>
<name>A0A6A3M4I2_9STRA</name>
<evidence type="ECO:0000313" key="2">
    <source>
        <dbReference type="Proteomes" id="UP000435112"/>
    </source>
</evidence>
<comment type="caution">
    <text evidence="1">The sequence shown here is derived from an EMBL/GenBank/DDBJ whole genome shotgun (WGS) entry which is preliminary data.</text>
</comment>
<sequence length="83" mass="9577">MESVLVARNNFKIVEAIIDWIDTVEFKGDGIIQLFNTKDIIKDDHKKVVDDLNLGQRYVGKRAQVGSEFLDFRENLWLHSASI</sequence>
<dbReference type="AlphaFoldDB" id="A0A6A3M4I2"/>
<dbReference type="EMBL" id="QXFU01000680">
    <property type="protein sequence ID" value="KAE9024675.1"/>
    <property type="molecule type" value="Genomic_DNA"/>
</dbReference>
<protein>
    <submittedName>
        <fullName evidence="1">Uncharacterized protein</fullName>
    </submittedName>
</protein>
<accession>A0A6A3M4I2</accession>
<dbReference type="Proteomes" id="UP000435112">
    <property type="component" value="Unassembled WGS sequence"/>
</dbReference>
<gene>
    <name evidence="1" type="ORF">PR002_g11390</name>
</gene>
<organism evidence="1 2">
    <name type="scientific">Phytophthora rubi</name>
    <dbReference type="NCBI Taxonomy" id="129364"/>
    <lineage>
        <taxon>Eukaryota</taxon>
        <taxon>Sar</taxon>
        <taxon>Stramenopiles</taxon>
        <taxon>Oomycota</taxon>
        <taxon>Peronosporomycetes</taxon>
        <taxon>Peronosporales</taxon>
        <taxon>Peronosporaceae</taxon>
        <taxon>Phytophthora</taxon>
    </lineage>
</organism>
<reference evidence="1 2" key="1">
    <citation type="submission" date="2018-09" db="EMBL/GenBank/DDBJ databases">
        <title>Genomic investigation of the strawberry pathogen Phytophthora fragariae indicates pathogenicity is determined by transcriptional variation in three key races.</title>
        <authorList>
            <person name="Adams T.M."/>
            <person name="Armitage A.D."/>
            <person name="Sobczyk M.K."/>
            <person name="Bates H.J."/>
            <person name="Dunwell J.M."/>
            <person name="Nellist C.F."/>
            <person name="Harrison R.J."/>
        </authorList>
    </citation>
    <scope>NUCLEOTIDE SEQUENCE [LARGE SCALE GENOMIC DNA]</scope>
    <source>
        <strain evidence="1 2">SCRP324</strain>
    </source>
</reference>